<comment type="caution">
    <text evidence="1">The sequence shown here is derived from an EMBL/GenBank/DDBJ whole genome shotgun (WGS) entry which is preliminary data.</text>
</comment>
<protein>
    <submittedName>
        <fullName evidence="1">Uncharacterized protein</fullName>
    </submittedName>
</protein>
<accession>H0EJQ0</accession>
<dbReference type="AlphaFoldDB" id="H0EJQ0"/>
<evidence type="ECO:0000313" key="1">
    <source>
        <dbReference type="EMBL" id="EHL01237.1"/>
    </source>
</evidence>
<gene>
    <name evidence="1" type="ORF">M7I_2780</name>
</gene>
<proteinExistence type="predicted"/>
<dbReference type="InParanoid" id="H0EJQ0"/>
<dbReference type="HOGENOM" id="CLU_2073402_0_0_1"/>
<dbReference type="Proteomes" id="UP000005446">
    <property type="component" value="Unassembled WGS sequence"/>
</dbReference>
<dbReference type="EMBL" id="AGUE01000057">
    <property type="protein sequence ID" value="EHL01237.1"/>
    <property type="molecule type" value="Genomic_DNA"/>
</dbReference>
<keyword evidence="2" id="KW-1185">Reference proteome</keyword>
<name>H0EJQ0_GLAL7</name>
<sequence length="118" mass="13247">MYGFTFAATLSGQQFALQKFDALKKFMKIGRLAASSFAASGSVCVKKRKHCLHQTAKVPAPCQGHWECTMYQNKAIFRNIIMAFRLYPNIEEPNAVFELELHTDGLAANGRKSFVIGW</sequence>
<reference evidence="1 2" key="1">
    <citation type="journal article" date="2012" name="Eukaryot. Cell">
        <title>Genome sequence of the fungus Glarea lozoyensis: the first genome sequence of a species from the Helotiaceae family.</title>
        <authorList>
            <person name="Youssar L."/>
            <person name="Gruening B.A."/>
            <person name="Erxleben A."/>
            <person name="Guenther S."/>
            <person name="Huettel W."/>
        </authorList>
    </citation>
    <scope>NUCLEOTIDE SEQUENCE [LARGE SCALE GENOMIC DNA]</scope>
    <source>
        <strain evidence="2">ATCC 74030 / MF5533</strain>
    </source>
</reference>
<evidence type="ECO:0000313" key="2">
    <source>
        <dbReference type="Proteomes" id="UP000005446"/>
    </source>
</evidence>
<organism evidence="1 2">
    <name type="scientific">Glarea lozoyensis (strain ATCC 74030 / MF5533)</name>
    <dbReference type="NCBI Taxonomy" id="1104152"/>
    <lineage>
        <taxon>Eukaryota</taxon>
        <taxon>Fungi</taxon>
        <taxon>Dikarya</taxon>
        <taxon>Ascomycota</taxon>
        <taxon>Pezizomycotina</taxon>
        <taxon>Leotiomycetes</taxon>
        <taxon>Helotiales</taxon>
        <taxon>Helotiaceae</taxon>
        <taxon>Glarea</taxon>
    </lineage>
</organism>